<comment type="catalytic activity">
    <reaction evidence="1">
        <text>[eIF5A protein]-L-lysine + spermidine = [eIF5A protein]-deoxyhypusine + propane-1,3-diamine</text>
        <dbReference type="Rhea" id="RHEA:33299"/>
        <dbReference type="Rhea" id="RHEA-COMP:10143"/>
        <dbReference type="Rhea" id="RHEA-COMP:10144"/>
        <dbReference type="ChEBI" id="CHEBI:29969"/>
        <dbReference type="ChEBI" id="CHEBI:57484"/>
        <dbReference type="ChEBI" id="CHEBI:57834"/>
        <dbReference type="ChEBI" id="CHEBI:82657"/>
        <dbReference type="EC" id="2.5.1.46"/>
    </reaction>
</comment>
<dbReference type="InterPro" id="IPR020892">
    <property type="entry name" value="Cyclophilin-type_PPIase_CS"/>
</dbReference>
<dbReference type="PROSITE" id="PS00170">
    <property type="entry name" value="CSA_PPIASE_1"/>
    <property type="match status" value="1"/>
</dbReference>
<feature type="compositionally biased region" description="Polar residues" evidence="8">
    <location>
        <begin position="868"/>
        <end position="877"/>
    </location>
</feature>
<accession>A0ABR4MRN2</accession>
<dbReference type="Gene3D" id="2.40.100.10">
    <property type="entry name" value="Cyclophilin-like"/>
    <property type="match status" value="1"/>
</dbReference>
<evidence type="ECO:0000256" key="8">
    <source>
        <dbReference type="SAM" id="MobiDB-lite"/>
    </source>
</evidence>
<evidence type="ECO:0000256" key="6">
    <source>
        <dbReference type="ARBA" id="ARBA00012683"/>
    </source>
</evidence>
<comment type="function">
    <text evidence="3">Catalyzes the NAD-dependent oxidative cleavage of spermidine and the subsequent transfer of the butylamine moiety of spermidine to the epsilon-amino group of a specific lysine residue of the eIF-5A precursor protein to form the intermediate deoxyhypusine residue.</text>
</comment>
<evidence type="ECO:0000256" key="1">
    <source>
        <dbReference type="ARBA" id="ARBA00000952"/>
    </source>
</evidence>
<evidence type="ECO:0000256" key="4">
    <source>
        <dbReference type="ARBA" id="ARBA00005041"/>
    </source>
</evidence>
<comment type="similarity">
    <text evidence="5">Belongs to the deoxyhypusine synthase family.</text>
</comment>
<dbReference type="PRINTS" id="PR00153">
    <property type="entry name" value="CSAPPISMRASE"/>
</dbReference>
<evidence type="ECO:0000256" key="3">
    <source>
        <dbReference type="ARBA" id="ARBA00002823"/>
    </source>
</evidence>
<evidence type="ECO:0000256" key="5">
    <source>
        <dbReference type="ARBA" id="ARBA00009892"/>
    </source>
</evidence>
<evidence type="ECO:0000256" key="7">
    <source>
        <dbReference type="ARBA" id="ARBA00023027"/>
    </source>
</evidence>
<comment type="pathway">
    <text evidence="4">Protein modification; eIF5A hypusination.</text>
</comment>
<feature type="region of interest" description="Disordered" evidence="8">
    <location>
        <begin position="692"/>
        <end position="734"/>
    </location>
</feature>
<feature type="region of interest" description="Disordered" evidence="8">
    <location>
        <begin position="846"/>
        <end position="889"/>
    </location>
</feature>
<comment type="caution">
    <text evidence="10">The sequence shown here is derived from an EMBL/GenBank/DDBJ whole genome shotgun (WGS) entry which is preliminary data.</text>
</comment>
<dbReference type="NCBIfam" id="TIGR00321">
    <property type="entry name" value="dhys"/>
    <property type="match status" value="1"/>
</dbReference>
<dbReference type="PROSITE" id="PS50072">
    <property type="entry name" value="CSA_PPIASE_2"/>
    <property type="match status" value="1"/>
</dbReference>
<comment type="catalytic activity">
    <reaction evidence="2">
        <text>[protein]-peptidylproline (omega=180) = [protein]-peptidylproline (omega=0)</text>
        <dbReference type="Rhea" id="RHEA:16237"/>
        <dbReference type="Rhea" id="RHEA-COMP:10747"/>
        <dbReference type="Rhea" id="RHEA-COMP:10748"/>
        <dbReference type="ChEBI" id="CHEBI:83833"/>
        <dbReference type="ChEBI" id="CHEBI:83834"/>
        <dbReference type="EC" id="5.2.1.8"/>
    </reaction>
</comment>
<dbReference type="RefSeq" id="XP_070862116.1">
    <property type="nucleotide sequence ID" value="XM_071005348.1"/>
</dbReference>
<evidence type="ECO:0000313" key="10">
    <source>
        <dbReference type="EMBL" id="KAL2890936.1"/>
    </source>
</evidence>
<dbReference type="Proteomes" id="UP001610728">
    <property type="component" value="Unassembled WGS sequence"/>
</dbReference>
<feature type="compositionally biased region" description="Basic and acidic residues" evidence="8">
    <location>
        <begin position="625"/>
        <end position="649"/>
    </location>
</feature>
<reference evidence="10 11" key="1">
    <citation type="submission" date="2020-05" db="EMBL/GenBank/DDBJ databases">
        <title>Ceratocystis lukuohia genome.</title>
        <authorList>
            <person name="Harrington T.C."/>
            <person name="Kim K."/>
            <person name="Mayers C.G."/>
        </authorList>
    </citation>
    <scope>NUCLEOTIDE SEQUENCE [LARGE SCALE GENOMIC DNA]</scope>
    <source>
        <strain evidence="10 11">C4212</strain>
    </source>
</reference>
<organism evidence="10 11">
    <name type="scientific">Ceratocystis lukuohia</name>
    <dbReference type="NCBI Taxonomy" id="2019550"/>
    <lineage>
        <taxon>Eukaryota</taxon>
        <taxon>Fungi</taxon>
        <taxon>Dikarya</taxon>
        <taxon>Ascomycota</taxon>
        <taxon>Pezizomycotina</taxon>
        <taxon>Sordariomycetes</taxon>
        <taxon>Hypocreomycetidae</taxon>
        <taxon>Microascales</taxon>
        <taxon>Ceratocystidaceae</taxon>
        <taxon>Ceratocystis</taxon>
    </lineage>
</organism>
<dbReference type="EC" id="2.5.1.46" evidence="6"/>
<name>A0ABR4MRN2_9PEZI</name>
<feature type="region of interest" description="Disordered" evidence="8">
    <location>
        <begin position="559"/>
        <end position="670"/>
    </location>
</feature>
<dbReference type="InterPro" id="IPR029000">
    <property type="entry name" value="Cyclophilin-like_dom_sf"/>
</dbReference>
<dbReference type="Pfam" id="PF00160">
    <property type="entry name" value="Pro_isomerase"/>
    <property type="match status" value="1"/>
</dbReference>
<dbReference type="SUPFAM" id="SSF50891">
    <property type="entry name" value="Cyclophilin-like"/>
    <property type="match status" value="1"/>
</dbReference>
<feature type="domain" description="PPIase cyclophilin-type" evidence="9">
    <location>
        <begin position="357"/>
        <end position="528"/>
    </location>
</feature>
<dbReference type="InterPro" id="IPR002773">
    <property type="entry name" value="Deoxyhypusine_synthase"/>
</dbReference>
<evidence type="ECO:0000259" key="9">
    <source>
        <dbReference type="PROSITE" id="PS50072"/>
    </source>
</evidence>
<dbReference type="Gene3D" id="3.40.910.10">
    <property type="entry name" value="Deoxyhypusine synthase"/>
    <property type="match status" value="1"/>
</dbReference>
<protein>
    <recommendedName>
        <fullName evidence="6">deoxyhypusine synthase</fullName>
        <ecNumber evidence="6">2.5.1.46</ecNumber>
    </recommendedName>
</protein>
<keyword evidence="7" id="KW-0520">NAD</keyword>
<sequence length="889" mass="98671">MTDNPEDRPSGAAAAVLVQSDEMPADAQKVEELDFNKIKGPITAEDLLNGMTNMGFQASAIAEAVRIIDGMRIWRDPETGDKTTIFLGYTSNLISSGLRGVLRWLVEHSHVSAIVTTAGGIEEDFIKCLGDTYMGSFSHDGATLRKKGLNRIGNLIVPNANYCAFEDWVVPILDKMLEEQEASKGTENEINWTPSKIIHRLGKEINDERSVYYWAWKNNIPVFCPALTDGSLGDMLYFHTFKTSPQQLRVDIVEDIRKVNTMSVRAKRAGMIVLGGGIVKHHIANACLMRNGAESAVYINTAQEFDGSDAGARPDEAVSWGKIKIGGDSVKAHSRMSEIYNLEPQPTASAIIHTTQGEISIELWTKQAPLTCRNFLQLCVDGYYDNTIFHRLVPNFILQGGDPSGTGNGGESIYDNGELSGEFDVWPMDQRTGRNAGLMGVGFKDEFHSRLKFTRRGLLAMANEGEPNTNGSQFFFTLNQTDELNGKNTLFGRVVGDTMYNLIKMGEAELIEGSERPMYPVKINKIEILVNPFEGMTKRVKAAAPLQKTVVVERKKKRKGGKQLLSFGDEEGDGNEDIHLPKKKKFDSRIVMDIDDNDSTSPAPTKKTKTIKHDKTTKPTTNELPKPKLEAVKETIRPVDPDSKAEKPLKNTSLCLETDEPEAPPEPELKRKSALEKMRDEIAAVKASIKQAHDTNVTEEKEIKKSALEKMIPENSVKGRRRRPGGEGISEKEERQAMSFLKNFQIKLGSIPGEAKTVSQDMPQEEPIASTSTEDADEEAAACDLHYIPNCESCRAWDKQDKTEESDDEGWMGHVLSFAADKLGKDLSYRKKAEEELVVIDPLAKARSLKEEKRNERGMRSEGKSSRAWDQQRNAQMARNAGLAGRGAK</sequence>
<dbReference type="InterPro" id="IPR036982">
    <property type="entry name" value="Deoxyhypusine_synthase_sf"/>
</dbReference>
<dbReference type="Pfam" id="PF01916">
    <property type="entry name" value="DS"/>
    <property type="match status" value="1"/>
</dbReference>
<proteinExistence type="inferred from homology"/>
<evidence type="ECO:0000256" key="2">
    <source>
        <dbReference type="ARBA" id="ARBA00000971"/>
    </source>
</evidence>
<dbReference type="InterPro" id="IPR002130">
    <property type="entry name" value="Cyclophilin-type_PPIase_dom"/>
</dbReference>
<dbReference type="InterPro" id="IPR029035">
    <property type="entry name" value="DHS-like_NAD/FAD-binding_dom"/>
</dbReference>
<feature type="compositionally biased region" description="Basic and acidic residues" evidence="8">
    <location>
        <begin position="692"/>
        <end position="712"/>
    </location>
</feature>
<feature type="compositionally biased region" description="Basic and acidic residues" evidence="8">
    <location>
        <begin position="848"/>
        <end position="867"/>
    </location>
</feature>
<dbReference type="PANTHER" id="PTHR11703:SF0">
    <property type="entry name" value="DEOXYHYPUSINE SYNTHASE"/>
    <property type="match status" value="1"/>
</dbReference>
<dbReference type="PANTHER" id="PTHR11703">
    <property type="entry name" value="DEOXYHYPUSINE SYNTHASE"/>
    <property type="match status" value="1"/>
</dbReference>
<dbReference type="EMBL" id="JABSNW010000001">
    <property type="protein sequence ID" value="KAL2890936.1"/>
    <property type="molecule type" value="Genomic_DNA"/>
</dbReference>
<dbReference type="CDD" id="cd01925">
    <property type="entry name" value="cyclophilin_CeCYP16-like"/>
    <property type="match status" value="1"/>
</dbReference>
<dbReference type="SUPFAM" id="SSF52467">
    <property type="entry name" value="DHS-like NAD/FAD-binding domain"/>
    <property type="match status" value="1"/>
</dbReference>
<dbReference type="GeneID" id="98114540"/>
<keyword evidence="11" id="KW-1185">Reference proteome</keyword>
<evidence type="ECO:0000313" key="11">
    <source>
        <dbReference type="Proteomes" id="UP001610728"/>
    </source>
</evidence>
<gene>
    <name evidence="10" type="ORF">HOO65_010294</name>
</gene>
<feature type="region of interest" description="Disordered" evidence="8">
    <location>
        <begin position="756"/>
        <end position="779"/>
    </location>
</feature>